<protein>
    <recommendedName>
        <fullName evidence="3">Type II/III secretion system secretin-like domain-containing protein</fullName>
    </recommendedName>
</protein>
<dbReference type="GO" id="GO:0009306">
    <property type="term" value="P:protein secretion"/>
    <property type="evidence" value="ECO:0007669"/>
    <property type="project" value="InterPro"/>
</dbReference>
<evidence type="ECO:0000313" key="4">
    <source>
        <dbReference type="EMBL" id="AYM78167.1"/>
    </source>
</evidence>
<dbReference type="Pfam" id="PF00263">
    <property type="entry name" value="Secretin"/>
    <property type="match status" value="1"/>
</dbReference>
<dbReference type="Proteomes" id="UP000279594">
    <property type="component" value="Chromosome"/>
</dbReference>
<feature type="chain" id="PRO_5018089431" description="Type II/III secretion system secretin-like domain-containing protein" evidence="2">
    <location>
        <begin position="18"/>
        <end position="440"/>
    </location>
</feature>
<dbReference type="InterPro" id="IPR004846">
    <property type="entry name" value="T2SS/T3SS_dom"/>
</dbReference>
<feature type="domain" description="Type II/III secretion system secretin-like" evidence="3">
    <location>
        <begin position="278"/>
        <end position="409"/>
    </location>
</feature>
<keyword evidence="2" id="KW-0732">Signal</keyword>
<dbReference type="GO" id="GO:0015627">
    <property type="term" value="C:type II protein secretion system complex"/>
    <property type="evidence" value="ECO:0007669"/>
    <property type="project" value="TreeGrafter"/>
</dbReference>
<organism evidence="4 5">
    <name type="scientific">Janthinobacterium agaricidamnosum</name>
    <dbReference type="NCBI Taxonomy" id="55508"/>
    <lineage>
        <taxon>Bacteria</taxon>
        <taxon>Pseudomonadati</taxon>
        <taxon>Pseudomonadota</taxon>
        <taxon>Betaproteobacteria</taxon>
        <taxon>Burkholderiales</taxon>
        <taxon>Oxalobacteraceae</taxon>
        <taxon>Janthinobacterium</taxon>
    </lineage>
</organism>
<evidence type="ECO:0000259" key="3">
    <source>
        <dbReference type="Pfam" id="PF00263"/>
    </source>
</evidence>
<dbReference type="RefSeq" id="WP_121670374.1">
    <property type="nucleotide sequence ID" value="NZ_CP033019.1"/>
</dbReference>
<dbReference type="InterPro" id="IPR050810">
    <property type="entry name" value="Bact_Secretion_Sys_Channel"/>
</dbReference>
<accession>A0A3G2EDC1</accession>
<gene>
    <name evidence="4" type="ORF">D9M09_22010</name>
</gene>
<dbReference type="AlphaFoldDB" id="A0A3G2EDC1"/>
<name>A0A3G2EDC1_9BURK</name>
<evidence type="ECO:0000256" key="2">
    <source>
        <dbReference type="SAM" id="SignalP"/>
    </source>
</evidence>
<sequence length="440" mass="46251">MKNWLLYLMLLPCMALANNQPVAINLSSVSLVSFAQATYKNLLERDFVIAPDALALDRKISVSVRSLTPQQLPVFIEGVLSDQGISSELRDGVYYLRAAQSFRSAQAPVVSLPPEVATQSASSSAGALFAPLNRLKSDEGYFDGGYASGIAGSTSGRRRDDESEVYAPAGRSADFLVQVVTAAFGPRSAVAAGNQIVLTGSASELNKMRILLGALDQLPRMVDVSASWVEVTDNASSGRGISIMASVLGAKFGASLGSVNSASAISLRGTNFQLVIDALNTDGRFKQVSNSRIVGDDYQKMVLTVGDETPTIASTGKDNSGNSVQNIVYRPSGVIVDVLPKILGSGKINLAIDGQISSFKPTASGVTGSPTLIKRQVKTAVTVNDGEVLLIGGLNDAQTVDSSSGFSFLPSSWAARSGTKLHTDLVLILSAQVPRTSEKR</sequence>
<proteinExistence type="inferred from homology"/>
<evidence type="ECO:0000256" key="1">
    <source>
        <dbReference type="RuleBase" id="RU004003"/>
    </source>
</evidence>
<comment type="similarity">
    <text evidence="1">Belongs to the bacterial secretin family.</text>
</comment>
<reference evidence="4 5" key="1">
    <citation type="submission" date="2018-10" db="EMBL/GenBank/DDBJ databases">
        <title>Effects of UV and annual dynamics of microbial communities in freshwater RAS systems.</title>
        <authorList>
            <person name="Bekkelund A.K."/>
            <person name="Hansen B.R."/>
            <person name="Stokken H."/>
            <person name="Eriksen B.F."/>
            <person name="Kashulin N.A."/>
        </authorList>
    </citation>
    <scope>NUCLEOTIDE SEQUENCE [LARGE SCALE GENOMIC DNA]</scope>
    <source>
        <strain evidence="4 5">BHSEK</strain>
    </source>
</reference>
<keyword evidence="5" id="KW-1185">Reference proteome</keyword>
<evidence type="ECO:0000313" key="5">
    <source>
        <dbReference type="Proteomes" id="UP000279594"/>
    </source>
</evidence>
<dbReference type="EMBL" id="CP033019">
    <property type="protein sequence ID" value="AYM78167.1"/>
    <property type="molecule type" value="Genomic_DNA"/>
</dbReference>
<dbReference type="PANTHER" id="PTHR30332:SF17">
    <property type="entry name" value="TYPE IV PILIATION SYSTEM PROTEIN DR_0774-RELATED"/>
    <property type="match status" value="1"/>
</dbReference>
<dbReference type="PANTHER" id="PTHR30332">
    <property type="entry name" value="PROBABLE GENERAL SECRETION PATHWAY PROTEIN D"/>
    <property type="match status" value="1"/>
</dbReference>
<feature type="signal peptide" evidence="2">
    <location>
        <begin position="1"/>
        <end position="17"/>
    </location>
</feature>